<dbReference type="GO" id="GO:0004467">
    <property type="term" value="F:long-chain fatty acid-CoA ligase activity"/>
    <property type="evidence" value="ECO:0007669"/>
    <property type="project" value="UniProtKB-EC"/>
</dbReference>
<evidence type="ECO:0000256" key="1">
    <source>
        <dbReference type="ARBA" id="ARBA00004170"/>
    </source>
</evidence>
<gene>
    <name evidence="11" type="ORF">J2W52_000384</name>
</gene>
<evidence type="ECO:0000256" key="2">
    <source>
        <dbReference type="ARBA" id="ARBA00005005"/>
    </source>
</evidence>
<dbReference type="PROSITE" id="PS00455">
    <property type="entry name" value="AMP_BINDING"/>
    <property type="match status" value="1"/>
</dbReference>
<organism evidence="11 12">
    <name type="scientific">Rhizobium miluonense</name>
    <dbReference type="NCBI Taxonomy" id="411945"/>
    <lineage>
        <taxon>Bacteria</taxon>
        <taxon>Pseudomonadati</taxon>
        <taxon>Pseudomonadota</taxon>
        <taxon>Alphaproteobacteria</taxon>
        <taxon>Hyphomicrobiales</taxon>
        <taxon>Rhizobiaceae</taxon>
        <taxon>Rhizobium/Agrobacterium group</taxon>
        <taxon>Rhizobium</taxon>
    </lineage>
</organism>
<evidence type="ECO:0000256" key="8">
    <source>
        <dbReference type="ARBA" id="ARBA00042773"/>
    </source>
</evidence>
<feature type="domain" description="AMP-dependent synthetase/ligase" evidence="9">
    <location>
        <begin position="41"/>
        <end position="432"/>
    </location>
</feature>
<dbReference type="PANTHER" id="PTHR43767:SF8">
    <property type="entry name" value="LONG-CHAIN-FATTY-ACID--COA LIGASE"/>
    <property type="match status" value="1"/>
</dbReference>
<evidence type="ECO:0000313" key="12">
    <source>
        <dbReference type="Proteomes" id="UP001250791"/>
    </source>
</evidence>
<evidence type="ECO:0000313" key="11">
    <source>
        <dbReference type="EMBL" id="MDR6898796.1"/>
    </source>
</evidence>
<accession>A0ABU1SII0</accession>
<evidence type="ECO:0000256" key="4">
    <source>
        <dbReference type="ARBA" id="ARBA00022723"/>
    </source>
</evidence>
<keyword evidence="4" id="KW-0479">Metal-binding</keyword>
<protein>
    <recommendedName>
        <fullName evidence="7">Long-chain-fatty-acid--CoA ligase</fullName>
        <ecNumber evidence="6">6.2.1.3</ecNumber>
    </recommendedName>
    <alternativeName>
        <fullName evidence="8">Long-chain acyl-CoA synthetase</fullName>
    </alternativeName>
</protein>
<dbReference type="InterPro" id="IPR050237">
    <property type="entry name" value="ATP-dep_AMP-bd_enzyme"/>
</dbReference>
<dbReference type="Gene3D" id="3.40.50.12780">
    <property type="entry name" value="N-terminal domain of ligase-like"/>
    <property type="match status" value="1"/>
</dbReference>
<reference evidence="11 12" key="1">
    <citation type="submission" date="2023-07" db="EMBL/GenBank/DDBJ databases">
        <title>Sorghum-associated microbial communities from plants grown in Nebraska, USA.</title>
        <authorList>
            <person name="Schachtman D."/>
        </authorList>
    </citation>
    <scope>NUCLEOTIDE SEQUENCE [LARGE SCALE GENOMIC DNA]</scope>
    <source>
        <strain evidence="11 12">3199</strain>
    </source>
</reference>
<name>A0ABU1SII0_9HYPH</name>
<keyword evidence="3 11" id="KW-0436">Ligase</keyword>
<dbReference type="InterPro" id="IPR020845">
    <property type="entry name" value="AMP-binding_CS"/>
</dbReference>
<comment type="subcellular location">
    <subcellularLocation>
        <location evidence="1">Membrane</location>
        <topology evidence="1">Peripheral membrane protein</topology>
    </subcellularLocation>
</comment>
<evidence type="ECO:0000256" key="6">
    <source>
        <dbReference type="ARBA" id="ARBA00026121"/>
    </source>
</evidence>
<dbReference type="Gene3D" id="3.30.300.30">
    <property type="match status" value="1"/>
</dbReference>
<comment type="pathway">
    <text evidence="2">Lipid metabolism; fatty acid beta-oxidation.</text>
</comment>
<dbReference type="InterPro" id="IPR042099">
    <property type="entry name" value="ANL_N_sf"/>
</dbReference>
<dbReference type="Pfam" id="PF13193">
    <property type="entry name" value="AMP-binding_C"/>
    <property type="match status" value="1"/>
</dbReference>
<evidence type="ECO:0000259" key="10">
    <source>
        <dbReference type="Pfam" id="PF13193"/>
    </source>
</evidence>
<dbReference type="EMBL" id="JAVDUP010000001">
    <property type="protein sequence ID" value="MDR6898796.1"/>
    <property type="molecule type" value="Genomic_DNA"/>
</dbReference>
<dbReference type="Pfam" id="PF00501">
    <property type="entry name" value="AMP-binding"/>
    <property type="match status" value="1"/>
</dbReference>
<dbReference type="InterPro" id="IPR045851">
    <property type="entry name" value="AMP-bd_C_sf"/>
</dbReference>
<dbReference type="Proteomes" id="UP001250791">
    <property type="component" value="Unassembled WGS sequence"/>
</dbReference>
<dbReference type="CDD" id="cd05936">
    <property type="entry name" value="FC-FACS_FadD_like"/>
    <property type="match status" value="1"/>
</dbReference>
<evidence type="ECO:0000256" key="5">
    <source>
        <dbReference type="ARBA" id="ARBA00023136"/>
    </source>
</evidence>
<dbReference type="SUPFAM" id="SSF56801">
    <property type="entry name" value="Acetyl-CoA synthetase-like"/>
    <property type="match status" value="1"/>
</dbReference>
<dbReference type="EC" id="6.2.1.3" evidence="6"/>
<sequence length="565" mass="62260">MNSVSAPSDKPQVKKIWLASYPDIVPAELPPLEHASLAELLEESCARYADRPAFTSMGKSITYRDLDLQTRKIAAWLQSLDLQKGDRVAVMMPNVLQNPIAVYGILRAGLVVVNVNPLYTPRELEHQLRDCGAKAIFVLENFAHTVEQVLAHTDVRHVVVTALGDMLGVKGHIVNLIVRKVKKLVPAWSIPDHRSFKSVIAEGSRLPLKLSELTGSDIAFLQYTGGTTGVAKGAILTHSNLLANQLQLLLWLQSAYINKPRPEQLTFVCALPLYHIFALTVNSLMGMSLGGHNVLIANPRDIPAFIKELGKYKFDMFPGLNTLFNALMNNPEFSKLDLSNTATLAGGMAVQRPVAERWQKMTGAWITEGYGLSETSPVASANRFDSSEFSGTIGLPITGTDFDIRDENGNSLPLGEVGEICIRGPQVMAGYWKQPAETARVMTEDGFFRSGDMGFMDERGYTKIVDRKKDMILVSGFNVYPNEIEEVAVMHPGVLEAAAIGIPDPHSGEAVKLFIVKKDPALTEADVKAHCAENLTNYKRPRFIEFRTELPKSNVGKILRKELRG</sequence>
<dbReference type="InterPro" id="IPR000873">
    <property type="entry name" value="AMP-dep_synth/lig_dom"/>
</dbReference>
<keyword evidence="5" id="KW-0472">Membrane</keyword>
<feature type="domain" description="AMP-binding enzyme C-terminal" evidence="10">
    <location>
        <begin position="483"/>
        <end position="557"/>
    </location>
</feature>
<dbReference type="RefSeq" id="WP_310228599.1">
    <property type="nucleotide sequence ID" value="NZ_JAVDUP010000001.1"/>
</dbReference>
<dbReference type="PANTHER" id="PTHR43767">
    <property type="entry name" value="LONG-CHAIN-FATTY-ACID--COA LIGASE"/>
    <property type="match status" value="1"/>
</dbReference>
<comment type="caution">
    <text evidence="11">The sequence shown here is derived from an EMBL/GenBank/DDBJ whole genome shotgun (WGS) entry which is preliminary data.</text>
</comment>
<evidence type="ECO:0000256" key="7">
    <source>
        <dbReference type="ARBA" id="ARBA00039545"/>
    </source>
</evidence>
<proteinExistence type="predicted"/>
<evidence type="ECO:0000259" key="9">
    <source>
        <dbReference type="Pfam" id="PF00501"/>
    </source>
</evidence>
<keyword evidence="12" id="KW-1185">Reference proteome</keyword>
<dbReference type="NCBIfam" id="NF005463">
    <property type="entry name" value="PRK07059.1"/>
    <property type="match status" value="1"/>
</dbReference>
<dbReference type="InterPro" id="IPR025110">
    <property type="entry name" value="AMP-bd_C"/>
</dbReference>
<evidence type="ECO:0000256" key="3">
    <source>
        <dbReference type="ARBA" id="ARBA00022598"/>
    </source>
</evidence>